<proteinExistence type="predicted"/>
<protein>
    <submittedName>
        <fullName evidence="2">Uncharacterized protein</fullName>
    </submittedName>
</protein>
<name>A0A4P2PW30_SORCE</name>
<feature type="region of interest" description="Disordered" evidence="1">
    <location>
        <begin position="246"/>
        <end position="279"/>
    </location>
</feature>
<dbReference type="RefSeq" id="WP_207213784.1">
    <property type="nucleotide sequence ID" value="NZ_CP012670.1"/>
</dbReference>
<dbReference type="AlphaFoldDB" id="A0A4P2PW30"/>
<gene>
    <name evidence="2" type="ORF">SOCEGT47_011590</name>
</gene>
<dbReference type="EMBL" id="CP012670">
    <property type="protein sequence ID" value="AUX20686.1"/>
    <property type="molecule type" value="Genomic_DNA"/>
</dbReference>
<evidence type="ECO:0000313" key="3">
    <source>
        <dbReference type="Proteomes" id="UP000295781"/>
    </source>
</evidence>
<feature type="compositionally biased region" description="Basic residues" evidence="1">
    <location>
        <begin position="246"/>
        <end position="255"/>
    </location>
</feature>
<sequence length="279" mass="30370">MPKKSPQSPYERWLDQAKEVAQAENPLRMPYDVFLKEAGQVAGFVGARWEPSESLPGLRRVRARLPASTADEILSLVHAVQAAQTRLLLLTDPVVIDHGERARFLIDELESAIEFLLDDGVEEPADTQLATIQAFHADSAQRSSALHQALSDYAGLAESLKDRLVEIDEAFDAALIDEARELARTLSTAPAALPRPDADVKGAMRIRNGMLVLLANKVGLVRKAAARVFQRHPEILREVTSTYERRRRAAARRAKAQQQATPKAPPGPGAGGAAVPEAG</sequence>
<evidence type="ECO:0000256" key="1">
    <source>
        <dbReference type="SAM" id="MobiDB-lite"/>
    </source>
</evidence>
<accession>A0A4P2PW30</accession>
<evidence type="ECO:0000313" key="2">
    <source>
        <dbReference type="EMBL" id="AUX20686.1"/>
    </source>
</evidence>
<dbReference type="Proteomes" id="UP000295781">
    <property type="component" value="Chromosome"/>
</dbReference>
<organism evidence="2 3">
    <name type="scientific">Sorangium cellulosum</name>
    <name type="common">Polyangium cellulosum</name>
    <dbReference type="NCBI Taxonomy" id="56"/>
    <lineage>
        <taxon>Bacteria</taxon>
        <taxon>Pseudomonadati</taxon>
        <taxon>Myxococcota</taxon>
        <taxon>Polyangia</taxon>
        <taxon>Polyangiales</taxon>
        <taxon>Polyangiaceae</taxon>
        <taxon>Sorangium</taxon>
    </lineage>
</organism>
<reference evidence="2 3" key="1">
    <citation type="submission" date="2015-09" db="EMBL/GenBank/DDBJ databases">
        <title>Sorangium comparison.</title>
        <authorList>
            <person name="Zaburannyi N."/>
            <person name="Bunk B."/>
            <person name="Overmann J."/>
            <person name="Mueller R."/>
        </authorList>
    </citation>
    <scope>NUCLEOTIDE SEQUENCE [LARGE SCALE GENOMIC DNA]</scope>
    <source>
        <strain evidence="2 3">So ceGT47</strain>
    </source>
</reference>